<evidence type="ECO:0000313" key="1">
    <source>
        <dbReference type="EMBL" id="KAK9166760.1"/>
    </source>
</evidence>
<dbReference type="AlphaFoldDB" id="A0AAP0LA41"/>
<accession>A0AAP0LA41</accession>
<organism evidence="1 2">
    <name type="scientific">Stephania cephalantha</name>
    <dbReference type="NCBI Taxonomy" id="152367"/>
    <lineage>
        <taxon>Eukaryota</taxon>
        <taxon>Viridiplantae</taxon>
        <taxon>Streptophyta</taxon>
        <taxon>Embryophyta</taxon>
        <taxon>Tracheophyta</taxon>
        <taxon>Spermatophyta</taxon>
        <taxon>Magnoliopsida</taxon>
        <taxon>Ranunculales</taxon>
        <taxon>Menispermaceae</taxon>
        <taxon>Menispermoideae</taxon>
        <taxon>Cissampelideae</taxon>
        <taxon>Stephania</taxon>
    </lineage>
</organism>
<reference evidence="1 2" key="1">
    <citation type="submission" date="2024-01" db="EMBL/GenBank/DDBJ databases">
        <title>Genome assemblies of Stephania.</title>
        <authorList>
            <person name="Yang L."/>
        </authorList>
    </citation>
    <scope>NUCLEOTIDE SEQUENCE [LARGE SCALE GENOMIC DNA]</scope>
    <source>
        <strain evidence="1">JXDWG</strain>
        <tissue evidence="1">Leaf</tissue>
    </source>
</reference>
<comment type="caution">
    <text evidence="1">The sequence shown here is derived from an EMBL/GenBank/DDBJ whole genome shotgun (WGS) entry which is preliminary data.</text>
</comment>
<sequence>MVVDDASSASSSAAAVGGATVVGDVFVSSQGILESKLLVIFFILGRVVKELHLLVTLQIESYINFQVKRSARLNSWRKNTQNGVFTRSDWTPGYLPRVTCCAMGRIGDSNSRPPHVTLPLNKHVINSGLDQWENASQRSH</sequence>
<gene>
    <name evidence="1" type="ORF">Scep_001951</name>
</gene>
<evidence type="ECO:0000313" key="2">
    <source>
        <dbReference type="Proteomes" id="UP001419268"/>
    </source>
</evidence>
<name>A0AAP0LA41_9MAGN</name>
<dbReference type="Proteomes" id="UP001419268">
    <property type="component" value="Unassembled WGS sequence"/>
</dbReference>
<keyword evidence="2" id="KW-1185">Reference proteome</keyword>
<dbReference type="EMBL" id="JBBNAG010000001">
    <property type="protein sequence ID" value="KAK9166760.1"/>
    <property type="molecule type" value="Genomic_DNA"/>
</dbReference>
<protein>
    <submittedName>
        <fullName evidence="1">Uncharacterized protein</fullName>
    </submittedName>
</protein>
<proteinExistence type="predicted"/>